<evidence type="ECO:0008006" key="3">
    <source>
        <dbReference type="Google" id="ProtNLM"/>
    </source>
</evidence>
<dbReference type="EMBL" id="JXTC01000121">
    <property type="protein sequence ID" value="PON87148.1"/>
    <property type="molecule type" value="Genomic_DNA"/>
</dbReference>
<keyword evidence="2" id="KW-1185">Reference proteome</keyword>
<comment type="caution">
    <text evidence="1">The sequence shown here is derived from an EMBL/GenBank/DDBJ whole genome shotgun (WGS) entry which is preliminary data.</text>
</comment>
<feature type="non-terminal residue" evidence="1">
    <location>
        <position position="1"/>
    </location>
</feature>
<organism evidence="1 2">
    <name type="scientific">Trema orientale</name>
    <name type="common">Charcoal tree</name>
    <name type="synonym">Celtis orientalis</name>
    <dbReference type="NCBI Taxonomy" id="63057"/>
    <lineage>
        <taxon>Eukaryota</taxon>
        <taxon>Viridiplantae</taxon>
        <taxon>Streptophyta</taxon>
        <taxon>Embryophyta</taxon>
        <taxon>Tracheophyta</taxon>
        <taxon>Spermatophyta</taxon>
        <taxon>Magnoliopsida</taxon>
        <taxon>eudicotyledons</taxon>
        <taxon>Gunneridae</taxon>
        <taxon>Pentapetalae</taxon>
        <taxon>rosids</taxon>
        <taxon>fabids</taxon>
        <taxon>Rosales</taxon>
        <taxon>Cannabaceae</taxon>
        <taxon>Trema</taxon>
    </lineage>
</organism>
<gene>
    <name evidence="1" type="ORF">TorRG33x02_170970</name>
</gene>
<sequence length="253" mass="29648">TYEPYSPHQYRQQPKEVPRYNGCPHPHNFLEWMSCLEDFFEWHDFDDERCIRFVGWTLVGSAKSYWHKMLQNFNRLNHKPSWVEIKEKLEEKFLTPYYRRQNSIPLGQVTSHVSQSHVHSVIQPSVCHVTYAIPHSGQPEFVPDYKSQIDKNLADIRAQLDRINQHNEDMKTRTCDIQSSTHDESIIEQHSTIAEPIINAQPRDSIPLPVVPSQPTHQPQNQIPQLGSNTCLIDFLSNMTIGLVFNVREFFEK</sequence>
<proteinExistence type="predicted"/>
<dbReference type="Proteomes" id="UP000237000">
    <property type="component" value="Unassembled WGS sequence"/>
</dbReference>
<evidence type="ECO:0000313" key="1">
    <source>
        <dbReference type="EMBL" id="PON87148.1"/>
    </source>
</evidence>
<reference evidence="2" key="1">
    <citation type="submission" date="2016-06" db="EMBL/GenBank/DDBJ databases">
        <title>Parallel loss of symbiosis genes in relatives of nitrogen-fixing non-legume Parasponia.</title>
        <authorList>
            <person name="Van Velzen R."/>
            <person name="Holmer R."/>
            <person name="Bu F."/>
            <person name="Rutten L."/>
            <person name="Van Zeijl A."/>
            <person name="Liu W."/>
            <person name="Santuari L."/>
            <person name="Cao Q."/>
            <person name="Sharma T."/>
            <person name="Shen D."/>
            <person name="Roswanjaya Y."/>
            <person name="Wardhani T."/>
            <person name="Kalhor M.S."/>
            <person name="Jansen J."/>
            <person name="Van den Hoogen J."/>
            <person name="Gungor B."/>
            <person name="Hartog M."/>
            <person name="Hontelez J."/>
            <person name="Verver J."/>
            <person name="Yang W.-C."/>
            <person name="Schijlen E."/>
            <person name="Repin R."/>
            <person name="Schilthuizen M."/>
            <person name="Schranz E."/>
            <person name="Heidstra R."/>
            <person name="Miyata K."/>
            <person name="Fedorova E."/>
            <person name="Kohlen W."/>
            <person name="Bisseling T."/>
            <person name="Smit S."/>
            <person name="Geurts R."/>
        </authorList>
    </citation>
    <scope>NUCLEOTIDE SEQUENCE [LARGE SCALE GENOMIC DNA]</scope>
    <source>
        <strain evidence="2">cv. RG33-2</strain>
    </source>
</reference>
<accession>A0A2P5ENJ6</accession>
<name>A0A2P5ENJ6_TREOI</name>
<protein>
    <recommendedName>
        <fullName evidence="3">Retrotransposon gag domain-containing protein</fullName>
    </recommendedName>
</protein>
<dbReference type="AlphaFoldDB" id="A0A2P5ENJ6"/>
<evidence type="ECO:0000313" key="2">
    <source>
        <dbReference type="Proteomes" id="UP000237000"/>
    </source>
</evidence>
<dbReference type="InParanoid" id="A0A2P5ENJ6"/>